<protein>
    <submittedName>
        <fullName evidence="1">Uncharacterized protein</fullName>
    </submittedName>
</protein>
<dbReference type="Proteomes" id="UP000313359">
    <property type="component" value="Unassembled WGS sequence"/>
</dbReference>
<dbReference type="AlphaFoldDB" id="A0A5C2SWS5"/>
<evidence type="ECO:0000313" key="2">
    <source>
        <dbReference type="Proteomes" id="UP000313359"/>
    </source>
</evidence>
<organism evidence="1 2">
    <name type="scientific">Lentinus tigrinus ALCF2SS1-6</name>
    <dbReference type="NCBI Taxonomy" id="1328759"/>
    <lineage>
        <taxon>Eukaryota</taxon>
        <taxon>Fungi</taxon>
        <taxon>Dikarya</taxon>
        <taxon>Basidiomycota</taxon>
        <taxon>Agaricomycotina</taxon>
        <taxon>Agaricomycetes</taxon>
        <taxon>Polyporales</taxon>
        <taxon>Polyporaceae</taxon>
        <taxon>Lentinus</taxon>
    </lineage>
</organism>
<dbReference type="OrthoDB" id="3005905at2759"/>
<dbReference type="EMBL" id="ML122250">
    <property type="protein sequence ID" value="RPD67407.1"/>
    <property type="molecule type" value="Genomic_DNA"/>
</dbReference>
<gene>
    <name evidence="1" type="ORF">L227DRAFT_648476</name>
</gene>
<accession>A0A5C2SWS5</accession>
<keyword evidence="2" id="KW-1185">Reference proteome</keyword>
<sequence length="272" mass="28965">MAESSALLTPYFPVYAPSAESVTPNILDPSISAILGGDHPVLLPGKAWPRCGICNFPLIPYIQVNVSSPQTPSEFRQKVGVRPEPGHTVIFQVLVCAEDENAACFQDAIVAADASACLVRVVQASPSAEDDPVVKATRAEIADDKFFMEARVITGWTAGRPEVVDAADGDGGEDDLRMSHAPAEGLKLLGSPVRDGPYYSTAHEGCTKQLAGSVGGDAAEPQPASEHYEWRCLLQLGTSLEEGAPLCVVGNTWINQCIRHPEVLEMVIGGDW</sequence>
<name>A0A5C2SWS5_9APHY</name>
<evidence type="ECO:0000313" key="1">
    <source>
        <dbReference type="EMBL" id="RPD67407.1"/>
    </source>
</evidence>
<reference evidence="1" key="1">
    <citation type="journal article" date="2018" name="Genome Biol. Evol.">
        <title>Genomics and development of Lentinus tigrinus, a white-rot wood-decaying mushroom with dimorphic fruiting bodies.</title>
        <authorList>
            <person name="Wu B."/>
            <person name="Xu Z."/>
            <person name="Knudson A."/>
            <person name="Carlson A."/>
            <person name="Chen N."/>
            <person name="Kovaka S."/>
            <person name="LaButti K."/>
            <person name="Lipzen A."/>
            <person name="Pennachio C."/>
            <person name="Riley R."/>
            <person name="Schakwitz W."/>
            <person name="Umezawa K."/>
            <person name="Ohm R.A."/>
            <person name="Grigoriev I.V."/>
            <person name="Nagy L.G."/>
            <person name="Gibbons J."/>
            <person name="Hibbett D."/>
        </authorList>
    </citation>
    <scope>NUCLEOTIDE SEQUENCE [LARGE SCALE GENOMIC DNA]</scope>
    <source>
        <strain evidence="1">ALCF2SS1-6</strain>
    </source>
</reference>
<proteinExistence type="predicted"/>